<evidence type="ECO:0000256" key="1">
    <source>
        <dbReference type="ARBA" id="ARBA00001007"/>
    </source>
</evidence>
<evidence type="ECO:0000256" key="6">
    <source>
        <dbReference type="ARBA" id="ARBA00012375"/>
    </source>
</evidence>
<evidence type="ECO:0000256" key="14">
    <source>
        <dbReference type="ARBA" id="ARBA00023209"/>
    </source>
</evidence>
<dbReference type="PROSITE" id="PS51318">
    <property type="entry name" value="TAT"/>
    <property type="match status" value="1"/>
</dbReference>
<dbReference type="GO" id="GO:0005886">
    <property type="term" value="C:plasma membrane"/>
    <property type="evidence" value="ECO:0007669"/>
    <property type="project" value="UniProtKB-SubCell"/>
</dbReference>
<keyword evidence="10" id="KW-0378">Hydrolase</keyword>
<evidence type="ECO:0000256" key="9">
    <source>
        <dbReference type="ARBA" id="ARBA00022692"/>
    </source>
</evidence>
<keyword evidence="12" id="KW-0443">Lipid metabolism</keyword>
<evidence type="ECO:0000256" key="13">
    <source>
        <dbReference type="ARBA" id="ARBA00023136"/>
    </source>
</evidence>
<evidence type="ECO:0000256" key="10">
    <source>
        <dbReference type="ARBA" id="ARBA00022801"/>
    </source>
</evidence>
<accession>A0A1G9HQW0</accession>
<dbReference type="Pfam" id="PF02611">
    <property type="entry name" value="CDH"/>
    <property type="match status" value="1"/>
</dbReference>
<keyword evidence="11" id="KW-1133">Transmembrane helix</keyword>
<comment type="catalytic activity">
    <reaction evidence="1">
        <text>a CDP-1,2-diacyl-sn-glycerol + H2O = a 1,2-diacyl-sn-glycero-3-phosphate + CMP + 2 H(+)</text>
        <dbReference type="Rhea" id="RHEA:15221"/>
        <dbReference type="ChEBI" id="CHEBI:15377"/>
        <dbReference type="ChEBI" id="CHEBI:15378"/>
        <dbReference type="ChEBI" id="CHEBI:58332"/>
        <dbReference type="ChEBI" id="CHEBI:58608"/>
        <dbReference type="ChEBI" id="CHEBI:60377"/>
        <dbReference type="EC" id="3.6.1.26"/>
    </reaction>
</comment>
<gene>
    <name evidence="18" type="ORF">SAMN05421874_116141</name>
</gene>
<evidence type="ECO:0000256" key="12">
    <source>
        <dbReference type="ARBA" id="ARBA00023098"/>
    </source>
</evidence>
<evidence type="ECO:0000256" key="2">
    <source>
        <dbReference type="ARBA" id="ARBA00004162"/>
    </source>
</evidence>
<evidence type="ECO:0000256" key="17">
    <source>
        <dbReference type="ARBA" id="ARBA00032892"/>
    </source>
</evidence>
<dbReference type="NCBIfam" id="TIGR01409">
    <property type="entry name" value="TAT_signal_seq"/>
    <property type="match status" value="1"/>
</dbReference>
<dbReference type="EC" id="3.6.1.26" evidence="6"/>
<comment type="pathway">
    <text evidence="4">Lipid metabolism.</text>
</comment>
<comment type="pathway">
    <text evidence="3">Phospholipid metabolism; CDP-diacylglycerol degradation; phosphatidate from CDP-diacylglycerol: step 1/1.</text>
</comment>
<keyword evidence="14" id="KW-0594">Phospholipid biosynthesis</keyword>
<dbReference type="GO" id="GO:0046342">
    <property type="term" value="P:CDP-diacylglycerol catabolic process"/>
    <property type="evidence" value="ECO:0007669"/>
    <property type="project" value="UniProtKB-UniPathway"/>
</dbReference>
<dbReference type="InterPro" id="IPR003763">
    <property type="entry name" value="CDP-diacylglyc_Pase"/>
</dbReference>
<evidence type="ECO:0000256" key="7">
    <source>
        <dbReference type="ARBA" id="ARBA00022475"/>
    </source>
</evidence>
<organism evidence="18 19">
    <name type="scientific">Nonomuraea maritima</name>
    <dbReference type="NCBI Taxonomy" id="683260"/>
    <lineage>
        <taxon>Bacteria</taxon>
        <taxon>Bacillati</taxon>
        <taxon>Actinomycetota</taxon>
        <taxon>Actinomycetes</taxon>
        <taxon>Streptosporangiales</taxon>
        <taxon>Streptosporangiaceae</taxon>
        <taxon>Nonomuraea</taxon>
    </lineage>
</organism>
<evidence type="ECO:0000256" key="5">
    <source>
        <dbReference type="ARBA" id="ARBA00006435"/>
    </source>
</evidence>
<evidence type="ECO:0000256" key="3">
    <source>
        <dbReference type="ARBA" id="ARBA00004927"/>
    </source>
</evidence>
<dbReference type="Gene3D" id="3.30.428.30">
    <property type="entry name" value="HIT family - CDH-like"/>
    <property type="match status" value="1"/>
</dbReference>
<keyword evidence="8" id="KW-0444">Lipid biosynthesis</keyword>
<proteinExistence type="inferred from homology"/>
<keyword evidence="7" id="KW-1003">Cell membrane</keyword>
<evidence type="ECO:0000313" key="19">
    <source>
        <dbReference type="Proteomes" id="UP000198683"/>
    </source>
</evidence>
<evidence type="ECO:0000256" key="15">
    <source>
        <dbReference type="ARBA" id="ARBA00023264"/>
    </source>
</evidence>
<dbReference type="GO" id="GO:0008654">
    <property type="term" value="P:phospholipid biosynthetic process"/>
    <property type="evidence" value="ECO:0007669"/>
    <property type="project" value="UniProtKB-KW"/>
</dbReference>
<keyword evidence="15" id="KW-1208">Phospholipid metabolism</keyword>
<keyword evidence="9" id="KW-0812">Transmembrane</keyword>
<keyword evidence="19" id="KW-1185">Reference proteome</keyword>
<reference evidence="18 19" key="1">
    <citation type="submission" date="2016-10" db="EMBL/GenBank/DDBJ databases">
        <authorList>
            <person name="de Groot N.N."/>
        </authorList>
    </citation>
    <scope>NUCLEOTIDE SEQUENCE [LARGE SCALE GENOMIC DNA]</scope>
    <source>
        <strain evidence="18 19">CGMCC 4.5681</strain>
    </source>
</reference>
<dbReference type="EMBL" id="FNFB01000016">
    <property type="protein sequence ID" value="SDL14933.1"/>
    <property type="molecule type" value="Genomic_DNA"/>
</dbReference>
<dbReference type="STRING" id="683260.SAMN05421874_116141"/>
<dbReference type="Proteomes" id="UP000198683">
    <property type="component" value="Unassembled WGS sequence"/>
</dbReference>
<comment type="subcellular location">
    <subcellularLocation>
        <location evidence="2">Cell membrane</location>
        <topology evidence="2">Single-pass membrane protein</topology>
    </subcellularLocation>
</comment>
<dbReference type="SUPFAM" id="SSF54197">
    <property type="entry name" value="HIT-like"/>
    <property type="match status" value="1"/>
</dbReference>
<evidence type="ECO:0000256" key="11">
    <source>
        <dbReference type="ARBA" id="ARBA00022989"/>
    </source>
</evidence>
<dbReference type="InterPro" id="IPR006311">
    <property type="entry name" value="TAT_signal"/>
</dbReference>
<dbReference type="GO" id="GO:0008715">
    <property type="term" value="F:CDP-diacylglycerol diphosphatase activity"/>
    <property type="evidence" value="ECO:0007669"/>
    <property type="project" value="UniProtKB-EC"/>
</dbReference>
<comment type="similarity">
    <text evidence="5">Belongs to the Cdh family.</text>
</comment>
<evidence type="ECO:0000256" key="8">
    <source>
        <dbReference type="ARBA" id="ARBA00022516"/>
    </source>
</evidence>
<dbReference type="InterPro" id="IPR036265">
    <property type="entry name" value="HIT-like_sf"/>
</dbReference>
<sequence>MGENGVPETAADGLSRRHFVRASGLTGAGVVLSTACQIPALASDTPPPPPTAGGPDPTVCGSPNSMDRLWVSMQRCHGNNSCLQNGDDYVVMPGNNNTSGYTNFILVPTQRINGIECPWICNSHAPNYWDAAAYFATRPPTVVRTPVGLGINSQRARTFNQLHIHMATARPVSRNDLEAQQSIAARNIPDWAHTRVSVRGFSEQLGVLPHVYRVLIWPGFSHDNLFDMLRTMLVHALGQGATVADAQEQMRFQTLIVIPRTSGGYFIVNSETQLRDPNNHQLAGTNTCDPLLLLHP</sequence>
<dbReference type="UniPathway" id="UPA00609">
    <property type="reaction ID" value="UER00664"/>
</dbReference>
<evidence type="ECO:0000256" key="16">
    <source>
        <dbReference type="ARBA" id="ARBA00032888"/>
    </source>
</evidence>
<keyword evidence="13" id="KW-0472">Membrane</keyword>
<name>A0A1G9HQW0_9ACTN</name>
<evidence type="ECO:0000313" key="18">
    <source>
        <dbReference type="EMBL" id="SDL14933.1"/>
    </source>
</evidence>
<dbReference type="AlphaFoldDB" id="A0A1G9HQW0"/>
<protein>
    <recommendedName>
        <fullName evidence="6">CDP-diacylglycerol diphosphatase</fullName>
        <ecNumber evidence="6">3.6.1.26</ecNumber>
    </recommendedName>
    <alternativeName>
        <fullName evidence="16">CDP-diacylglycerol phosphatidylhydrolase</fullName>
    </alternativeName>
    <alternativeName>
        <fullName evidence="17">CDP-diglyceride hydrolase</fullName>
    </alternativeName>
</protein>
<evidence type="ECO:0000256" key="4">
    <source>
        <dbReference type="ARBA" id="ARBA00005189"/>
    </source>
</evidence>
<dbReference type="InterPro" id="IPR019546">
    <property type="entry name" value="TAT_signal_bac_arc"/>
</dbReference>